<sequence length="101" mass="11023">MSPMLMRRRKVARVGVRGGGGGEGTGSYQTYSLFLYFSSSLSPYLRHSHPPPFISLLLWLSLIGLDKLGFLGSGHYGFGATTYRASELFGSDCEVDLVLDV</sequence>
<organism evidence="1 2">
    <name type="scientific">Prunus persica</name>
    <name type="common">Peach</name>
    <name type="synonym">Amygdalus persica</name>
    <dbReference type="NCBI Taxonomy" id="3760"/>
    <lineage>
        <taxon>Eukaryota</taxon>
        <taxon>Viridiplantae</taxon>
        <taxon>Streptophyta</taxon>
        <taxon>Embryophyta</taxon>
        <taxon>Tracheophyta</taxon>
        <taxon>Spermatophyta</taxon>
        <taxon>Magnoliopsida</taxon>
        <taxon>eudicotyledons</taxon>
        <taxon>Gunneridae</taxon>
        <taxon>Pentapetalae</taxon>
        <taxon>rosids</taxon>
        <taxon>fabids</taxon>
        <taxon>Rosales</taxon>
        <taxon>Rosaceae</taxon>
        <taxon>Amygdaloideae</taxon>
        <taxon>Amygdaleae</taxon>
        <taxon>Prunus</taxon>
    </lineage>
</organism>
<dbReference type="AlphaFoldDB" id="A0A251RGE3"/>
<evidence type="ECO:0000313" key="1">
    <source>
        <dbReference type="EMBL" id="ONI35129.1"/>
    </source>
</evidence>
<accession>A0A251RGE3</accession>
<dbReference type="Proteomes" id="UP000006882">
    <property type="component" value="Chromosome G1"/>
</dbReference>
<dbReference type="Gramene" id="ONI35129">
    <property type="protein sequence ID" value="ONI35129"/>
    <property type="gene ID" value="PRUPE_1G517900"/>
</dbReference>
<evidence type="ECO:0000313" key="2">
    <source>
        <dbReference type="Proteomes" id="UP000006882"/>
    </source>
</evidence>
<keyword evidence="2" id="KW-1185">Reference proteome</keyword>
<proteinExistence type="predicted"/>
<reference evidence="1 2" key="1">
    <citation type="journal article" date="2013" name="Nat. Genet.">
        <title>The high-quality draft genome of peach (Prunus persica) identifies unique patterns of genetic diversity, domestication and genome evolution.</title>
        <authorList>
            <consortium name="International Peach Genome Initiative"/>
            <person name="Verde I."/>
            <person name="Abbott A.G."/>
            <person name="Scalabrin S."/>
            <person name="Jung S."/>
            <person name="Shu S."/>
            <person name="Marroni F."/>
            <person name="Zhebentyayeva T."/>
            <person name="Dettori M.T."/>
            <person name="Grimwood J."/>
            <person name="Cattonaro F."/>
            <person name="Zuccolo A."/>
            <person name="Rossini L."/>
            <person name="Jenkins J."/>
            <person name="Vendramin E."/>
            <person name="Meisel L.A."/>
            <person name="Decroocq V."/>
            <person name="Sosinski B."/>
            <person name="Prochnik S."/>
            <person name="Mitros T."/>
            <person name="Policriti A."/>
            <person name="Cipriani G."/>
            <person name="Dondini L."/>
            <person name="Ficklin S."/>
            <person name="Goodstein D.M."/>
            <person name="Xuan P."/>
            <person name="Del Fabbro C."/>
            <person name="Aramini V."/>
            <person name="Copetti D."/>
            <person name="Gonzalez S."/>
            <person name="Horner D.S."/>
            <person name="Falchi R."/>
            <person name="Lucas S."/>
            <person name="Mica E."/>
            <person name="Maldonado J."/>
            <person name="Lazzari B."/>
            <person name="Bielenberg D."/>
            <person name="Pirona R."/>
            <person name="Miculan M."/>
            <person name="Barakat A."/>
            <person name="Testolin R."/>
            <person name="Stella A."/>
            <person name="Tartarini S."/>
            <person name="Tonutti P."/>
            <person name="Arus P."/>
            <person name="Orellana A."/>
            <person name="Wells C."/>
            <person name="Main D."/>
            <person name="Vizzotto G."/>
            <person name="Silva H."/>
            <person name="Salamini F."/>
            <person name="Schmutz J."/>
            <person name="Morgante M."/>
            <person name="Rokhsar D.S."/>
        </authorList>
    </citation>
    <scope>NUCLEOTIDE SEQUENCE [LARGE SCALE GENOMIC DNA]</scope>
    <source>
        <strain evidence="2">cv. Nemared</strain>
    </source>
</reference>
<gene>
    <name evidence="1" type="ORF">PRUPE_1G517900</name>
</gene>
<dbReference type="EMBL" id="CM007651">
    <property type="protein sequence ID" value="ONI35129.1"/>
    <property type="molecule type" value="Genomic_DNA"/>
</dbReference>
<protein>
    <submittedName>
        <fullName evidence="1">Uncharacterized protein</fullName>
    </submittedName>
</protein>
<name>A0A251RGE3_PRUPE</name>